<dbReference type="PANTHER" id="PTHR43309">
    <property type="entry name" value="5-OXOPROLINASE SUBUNIT C"/>
    <property type="match status" value="1"/>
</dbReference>
<evidence type="ECO:0000259" key="4">
    <source>
        <dbReference type="SMART" id="SM00797"/>
    </source>
</evidence>
<dbReference type="GO" id="GO:0016829">
    <property type="term" value="F:lyase activity"/>
    <property type="evidence" value="ECO:0007669"/>
    <property type="project" value="UniProtKB-KW"/>
</dbReference>
<keyword evidence="1" id="KW-0547">Nucleotide-binding</keyword>
<reference evidence="5 6" key="1">
    <citation type="submission" date="2011-04" db="EMBL/GenBank/DDBJ databases">
        <title>Complete sequence of Cellulomonas fimi ATCC 484.</title>
        <authorList>
            <consortium name="US DOE Joint Genome Institute"/>
            <person name="Lucas S."/>
            <person name="Han J."/>
            <person name="Lapidus A."/>
            <person name="Cheng J.-F."/>
            <person name="Goodwin L."/>
            <person name="Pitluck S."/>
            <person name="Peters L."/>
            <person name="Chertkov O."/>
            <person name="Detter J.C."/>
            <person name="Han C."/>
            <person name="Tapia R."/>
            <person name="Land M."/>
            <person name="Hauser L."/>
            <person name="Kyrpides N."/>
            <person name="Ivanova N."/>
            <person name="Ovchinnikova G."/>
            <person name="Pagani I."/>
            <person name="Mead D."/>
            <person name="Brumm P."/>
            <person name="Woyke T."/>
        </authorList>
    </citation>
    <scope>NUCLEOTIDE SEQUENCE [LARGE SCALE GENOMIC DNA]</scope>
    <source>
        <strain evidence="6">ATCC 484 / DSM 20113 / JCM 1341 / NBRC 15513 / NCIMB 8980 / NCTC 7547</strain>
    </source>
</reference>
<dbReference type="InterPro" id="IPR003778">
    <property type="entry name" value="CT_A_B"/>
</dbReference>
<evidence type="ECO:0000256" key="2">
    <source>
        <dbReference type="ARBA" id="ARBA00022801"/>
    </source>
</evidence>
<dbReference type="PANTHER" id="PTHR43309:SF3">
    <property type="entry name" value="5-OXOPROLINASE SUBUNIT C"/>
    <property type="match status" value="1"/>
</dbReference>
<name>F4H0L2_CELFA</name>
<dbReference type="GO" id="GO:0005524">
    <property type="term" value="F:ATP binding"/>
    <property type="evidence" value="ECO:0007669"/>
    <property type="project" value="UniProtKB-KW"/>
</dbReference>
<dbReference type="EMBL" id="CP002666">
    <property type="protein sequence ID" value="AEE44985.1"/>
    <property type="molecule type" value="Genomic_DNA"/>
</dbReference>
<dbReference type="SUPFAM" id="SSF50891">
    <property type="entry name" value="Cyclophilin-like"/>
    <property type="match status" value="1"/>
</dbReference>
<organism evidence="5 6">
    <name type="scientific">Cellulomonas fimi (strain ATCC 484 / DSM 20113 / JCM 1341 / CCUG 24087 / LMG 16345 / NBRC 15513 / NCIMB 8980 / NCTC 7547 / NRS-133)</name>
    <dbReference type="NCBI Taxonomy" id="590998"/>
    <lineage>
        <taxon>Bacteria</taxon>
        <taxon>Bacillati</taxon>
        <taxon>Actinomycetota</taxon>
        <taxon>Actinomycetes</taxon>
        <taxon>Micrococcales</taxon>
        <taxon>Cellulomonadaceae</taxon>
        <taxon>Cellulomonas</taxon>
    </lineage>
</organism>
<keyword evidence="3" id="KW-0067">ATP-binding</keyword>
<proteinExistence type="predicted"/>
<dbReference type="HOGENOM" id="CLU_028967_0_3_11"/>
<dbReference type="GO" id="GO:0004847">
    <property type="term" value="F:urea carboxylase activity"/>
    <property type="evidence" value="ECO:0007669"/>
    <property type="project" value="UniProtKB-EC"/>
</dbReference>
<feature type="domain" description="Carboxyltransferase" evidence="4">
    <location>
        <begin position="26"/>
        <end position="296"/>
    </location>
</feature>
<evidence type="ECO:0000256" key="1">
    <source>
        <dbReference type="ARBA" id="ARBA00022741"/>
    </source>
</evidence>
<protein>
    <submittedName>
        <fullName evidence="5">Urea amidolyase related protein</fullName>
        <ecNumber evidence="5">6.3.4.6</ecNumber>
    </submittedName>
</protein>
<dbReference type="InterPro" id="IPR052708">
    <property type="entry name" value="PxpC"/>
</dbReference>
<keyword evidence="6" id="KW-1185">Reference proteome</keyword>
<accession>F4H0L2</accession>
<evidence type="ECO:0000313" key="6">
    <source>
        <dbReference type="Proteomes" id="UP000008460"/>
    </source>
</evidence>
<dbReference type="Pfam" id="PF02626">
    <property type="entry name" value="CT_A_B"/>
    <property type="match status" value="1"/>
</dbReference>
<dbReference type="RefSeq" id="WP_013770014.1">
    <property type="nucleotide sequence ID" value="NC_015514.1"/>
</dbReference>
<evidence type="ECO:0000313" key="5">
    <source>
        <dbReference type="EMBL" id="AEE44985.1"/>
    </source>
</evidence>
<dbReference type="InterPro" id="IPR029000">
    <property type="entry name" value="Cyclophilin-like_dom_sf"/>
</dbReference>
<sequence>MTAELEVLHPGLQTLVQDLGRPGWAHVGVGRCGAADAGALRLANRLVGNAEGAAGLEVLMGGLGVRLRGAATLALAGAPAPAWLDDVPVGAHAPLEARDGAVLRLGAPARGLRTYVAVRGGLDVEPVLGSRSTDRLAGLGPSPLAAGDVLPVGPPPQAWPPVDVAPVGPWPREVVLPVVPGPHADWFVDGVARLWGGSAGRARAVHGYTASPDSDRVAVRLDGPRVVRLARREGAELAPAGLVPGAVQVPPDGRPVVFGVDHPVTGGYPVVAVVRSAALGLLGQVRPGEHVRFVRG</sequence>
<dbReference type="EC" id="6.3.4.6" evidence="5"/>
<dbReference type="STRING" id="590998.Celf_0847"/>
<dbReference type="eggNOG" id="COG1984">
    <property type="taxonomic scope" value="Bacteria"/>
</dbReference>
<dbReference type="GO" id="GO:0016787">
    <property type="term" value="F:hydrolase activity"/>
    <property type="evidence" value="ECO:0007669"/>
    <property type="project" value="UniProtKB-KW"/>
</dbReference>
<gene>
    <name evidence="5" type="ordered locus">Celf_0847</name>
</gene>
<dbReference type="Gene3D" id="2.40.100.10">
    <property type="entry name" value="Cyclophilin-like"/>
    <property type="match status" value="1"/>
</dbReference>
<keyword evidence="2" id="KW-0378">Hydrolase</keyword>
<dbReference type="SMART" id="SM00797">
    <property type="entry name" value="AHS2"/>
    <property type="match status" value="1"/>
</dbReference>
<dbReference type="KEGG" id="cfi:Celf_0847"/>
<dbReference type="AlphaFoldDB" id="F4H0L2"/>
<keyword evidence="5" id="KW-0436">Ligase</keyword>
<keyword evidence="5" id="KW-0456">Lyase</keyword>
<dbReference type="Proteomes" id="UP000008460">
    <property type="component" value="Chromosome"/>
</dbReference>
<dbReference type="NCBIfam" id="TIGR00724">
    <property type="entry name" value="urea_amlyse_rel"/>
    <property type="match status" value="1"/>
</dbReference>
<evidence type="ECO:0000256" key="3">
    <source>
        <dbReference type="ARBA" id="ARBA00022840"/>
    </source>
</evidence>